<reference evidence="1 2" key="1">
    <citation type="submission" date="2020-08" db="EMBL/GenBank/DDBJ databases">
        <title>Sequencing the genomes of 1000 actinobacteria strains.</title>
        <authorList>
            <person name="Klenk H.-P."/>
        </authorList>
    </citation>
    <scope>NUCLEOTIDE SEQUENCE [LARGE SCALE GENOMIC DNA]</scope>
    <source>
        <strain evidence="1 2">DSM 45784</strain>
    </source>
</reference>
<evidence type="ECO:0000313" key="2">
    <source>
        <dbReference type="Proteomes" id="UP000542210"/>
    </source>
</evidence>
<keyword evidence="2" id="KW-1185">Reference proteome</keyword>
<dbReference type="SUPFAM" id="SSF48576">
    <property type="entry name" value="Terpenoid synthases"/>
    <property type="match status" value="1"/>
</dbReference>
<dbReference type="EMBL" id="JACHND010000001">
    <property type="protein sequence ID" value="MBB4705054.1"/>
    <property type="molecule type" value="Genomic_DNA"/>
</dbReference>
<organism evidence="1 2">
    <name type="scientific">Sphaerisporangium siamense</name>
    <dbReference type="NCBI Taxonomy" id="795645"/>
    <lineage>
        <taxon>Bacteria</taxon>
        <taxon>Bacillati</taxon>
        <taxon>Actinomycetota</taxon>
        <taxon>Actinomycetes</taxon>
        <taxon>Streptosporangiales</taxon>
        <taxon>Streptosporangiaceae</taxon>
        <taxon>Sphaerisporangium</taxon>
    </lineage>
</organism>
<name>A0A7W7GE19_9ACTN</name>
<evidence type="ECO:0008006" key="3">
    <source>
        <dbReference type="Google" id="ProtNLM"/>
    </source>
</evidence>
<protein>
    <recommendedName>
        <fullName evidence="3">Terpene synthase</fullName>
    </recommendedName>
</protein>
<dbReference type="Pfam" id="PF19086">
    <property type="entry name" value="Terpene_syn_C_2"/>
    <property type="match status" value="1"/>
</dbReference>
<accession>A0A7W7GE19</accession>
<evidence type="ECO:0000313" key="1">
    <source>
        <dbReference type="EMBL" id="MBB4705054.1"/>
    </source>
</evidence>
<gene>
    <name evidence="1" type="ORF">BJ982_006598</name>
</gene>
<comment type="caution">
    <text evidence="1">The sequence shown here is derived from an EMBL/GenBank/DDBJ whole genome shotgun (WGS) entry which is preliminary data.</text>
</comment>
<sequence length="288" mass="31291">MSAGLDALESGRVCAVAGRSQRHMQQWAAAYPSLFSARPFDAALHGTVSMAMAFSGPWFSAEELAATNKACLWAFALDWLVDYVHTSPGQVRELVGACLAVADGAAPALDDDLARMLGDLRADLADAPAFPELRAVWREELARMLGAMAREWEWKAAGARPSLEEYLGNADNHGFCFVFTCHWIATGGPGAARDAGRVLQAGRAVQRVMRLLNDLGSYERDKSWGDVNALLIGVPRETVARRAAALTGEARGLIAGLRGGHERLAVYLERQMDFCAGFYELGEYWGRL</sequence>
<proteinExistence type="predicted"/>
<dbReference type="InterPro" id="IPR008949">
    <property type="entry name" value="Isoprenoid_synthase_dom_sf"/>
</dbReference>
<dbReference type="Proteomes" id="UP000542210">
    <property type="component" value="Unassembled WGS sequence"/>
</dbReference>
<dbReference type="Gene3D" id="1.10.600.10">
    <property type="entry name" value="Farnesyl Diphosphate Synthase"/>
    <property type="match status" value="1"/>
</dbReference>
<dbReference type="AlphaFoldDB" id="A0A7W7GE19"/>
<dbReference type="RefSeq" id="WP_239122856.1">
    <property type="nucleotide sequence ID" value="NZ_BOOV01000006.1"/>
</dbReference>